<keyword evidence="2" id="KW-1185">Reference proteome</keyword>
<evidence type="ECO:0000313" key="1">
    <source>
        <dbReference type="EMBL" id="SNR40903.1"/>
    </source>
</evidence>
<evidence type="ECO:0000313" key="2">
    <source>
        <dbReference type="Proteomes" id="UP000198348"/>
    </source>
</evidence>
<dbReference type="RefSeq" id="WP_176439791.1">
    <property type="nucleotide sequence ID" value="NZ_FZNW01000005.1"/>
</dbReference>
<dbReference type="Proteomes" id="UP000198348">
    <property type="component" value="Unassembled WGS sequence"/>
</dbReference>
<sequence length="55" mass="5940">MTISKAELVTPRIRTGVGHDSTFGVPRTVSFWCAEVNGWPQTGPGQVLSDLLPDN</sequence>
<organism evidence="1 2">
    <name type="scientific">Haloechinothrix alba</name>
    <dbReference type="NCBI Taxonomy" id="664784"/>
    <lineage>
        <taxon>Bacteria</taxon>
        <taxon>Bacillati</taxon>
        <taxon>Actinomycetota</taxon>
        <taxon>Actinomycetes</taxon>
        <taxon>Pseudonocardiales</taxon>
        <taxon>Pseudonocardiaceae</taxon>
        <taxon>Haloechinothrix</taxon>
    </lineage>
</organism>
<reference evidence="1 2" key="1">
    <citation type="submission" date="2017-06" db="EMBL/GenBank/DDBJ databases">
        <authorList>
            <person name="Kim H.J."/>
            <person name="Triplett B.A."/>
        </authorList>
    </citation>
    <scope>NUCLEOTIDE SEQUENCE [LARGE SCALE GENOMIC DNA]</scope>
    <source>
        <strain evidence="1 2">DSM 45207</strain>
    </source>
</reference>
<gene>
    <name evidence="1" type="ORF">SAMN06265360_10566</name>
</gene>
<protein>
    <submittedName>
        <fullName evidence="1">Uncharacterized protein</fullName>
    </submittedName>
</protein>
<name>A0A238W405_9PSEU</name>
<dbReference type="AlphaFoldDB" id="A0A238W405"/>
<proteinExistence type="predicted"/>
<dbReference type="EMBL" id="FZNW01000005">
    <property type="protein sequence ID" value="SNR40903.1"/>
    <property type="molecule type" value="Genomic_DNA"/>
</dbReference>
<accession>A0A238W405</accession>